<evidence type="ECO:0000256" key="2">
    <source>
        <dbReference type="ARBA" id="ARBA00006434"/>
    </source>
</evidence>
<name>A0A8J6XTN4_9BACT</name>
<dbReference type="InterPro" id="IPR050277">
    <property type="entry name" value="Sodium:Solute_Symporter"/>
</dbReference>
<evidence type="ECO:0000256" key="13">
    <source>
        <dbReference type="RuleBase" id="RU362091"/>
    </source>
</evidence>
<evidence type="ECO:0000256" key="12">
    <source>
        <dbReference type="ARBA" id="ARBA00033708"/>
    </source>
</evidence>
<evidence type="ECO:0000313" key="16">
    <source>
        <dbReference type="Proteomes" id="UP000648239"/>
    </source>
</evidence>
<dbReference type="Gene3D" id="1.20.1730.10">
    <property type="entry name" value="Sodium/glucose cotransporter"/>
    <property type="match status" value="1"/>
</dbReference>
<feature type="transmembrane region" description="Helical" evidence="14">
    <location>
        <begin position="273"/>
        <end position="298"/>
    </location>
</feature>
<gene>
    <name evidence="15" type="ORF">IFK94_10430</name>
</gene>
<keyword evidence="11" id="KW-0739">Sodium transport</keyword>
<keyword evidence="9" id="KW-0406">Ion transport</keyword>
<comment type="caution">
    <text evidence="15">The sequence shown here is derived from an EMBL/GenBank/DDBJ whole genome shotgun (WGS) entry which is preliminary data.</text>
</comment>
<evidence type="ECO:0000256" key="5">
    <source>
        <dbReference type="ARBA" id="ARBA00022692"/>
    </source>
</evidence>
<evidence type="ECO:0000256" key="7">
    <source>
        <dbReference type="ARBA" id="ARBA00022989"/>
    </source>
</evidence>
<dbReference type="GO" id="GO:0015293">
    <property type="term" value="F:symporter activity"/>
    <property type="evidence" value="ECO:0007669"/>
    <property type="project" value="UniProtKB-KW"/>
</dbReference>
<feature type="transmembrane region" description="Helical" evidence="14">
    <location>
        <begin position="324"/>
        <end position="349"/>
    </location>
</feature>
<dbReference type="InterPro" id="IPR038377">
    <property type="entry name" value="Na/Glc_symporter_sf"/>
</dbReference>
<dbReference type="AlphaFoldDB" id="A0A8J6XTN4"/>
<evidence type="ECO:0000256" key="4">
    <source>
        <dbReference type="ARBA" id="ARBA00022475"/>
    </source>
</evidence>
<sequence length="488" mass="50635">MTAVVALVYLAGMIGIGVWAARRTRTQEDYFVAGGRLGLWVTGLAAMSAGFSGFVFLGGPGYFSQVGSGSLFIVIPVGFTAGLICRVMGRRLRLLAAVRKLYTVPDAVAARYGRTAGGLAAVAVLAGTIGYLGVQILAAGRLIEIVFGTRQLLGEWSLPLAMIAGLVVVLIYSVAGGILAGVYTDLVQGGLMLLVAVAVFAWAVTDGGGWAGMTAGIAADPRYGEGFLDPLGRLPSFQVLGFFFVFGIGALGQPHVLHKFYMLRDPRGLRWMPFILGGGQSLCLLIWIGVGLAVPALVAKGRMILPESPDDAAAAFLLHHTPDLLAGLALAGVLAALMSTSDSFVNIGAAALVRDLPRALGRPVRPGLGLPRLATVAIGLAAFLLAWWKDDLIALLGSFAFGIFAAALTPALAVGLHWKRVTPTAGAASIATGTVLSIALEFWDNPPWAEGLPPSAVALAASFVVLFAVTLMTRPVPLPADVDAVLDL</sequence>
<keyword evidence="3" id="KW-0813">Transport</keyword>
<dbReference type="GO" id="GO:0006814">
    <property type="term" value="P:sodium ion transport"/>
    <property type="evidence" value="ECO:0007669"/>
    <property type="project" value="UniProtKB-KW"/>
</dbReference>
<feature type="transmembrane region" description="Helical" evidence="14">
    <location>
        <begin position="455"/>
        <end position="473"/>
    </location>
</feature>
<feature type="transmembrane region" description="Helical" evidence="14">
    <location>
        <begin position="394"/>
        <end position="418"/>
    </location>
</feature>
<evidence type="ECO:0000256" key="6">
    <source>
        <dbReference type="ARBA" id="ARBA00022847"/>
    </source>
</evidence>
<organism evidence="15 16">
    <name type="scientific">Candidatus Polarisedimenticola svalbardensis</name>
    <dbReference type="NCBI Taxonomy" id="2886004"/>
    <lineage>
        <taxon>Bacteria</taxon>
        <taxon>Pseudomonadati</taxon>
        <taxon>Acidobacteriota</taxon>
        <taxon>Candidatus Polarisedimenticolia</taxon>
        <taxon>Candidatus Polarisedimenticolales</taxon>
        <taxon>Candidatus Polarisedimenticolaceae</taxon>
        <taxon>Candidatus Polarisedimenticola</taxon>
    </lineage>
</organism>
<feature type="transmembrane region" description="Helical" evidence="14">
    <location>
        <begin position="6"/>
        <end position="25"/>
    </location>
</feature>
<comment type="catalytic activity">
    <reaction evidence="12">
        <text>L-proline(in) + Na(+)(in) = L-proline(out) + Na(+)(out)</text>
        <dbReference type="Rhea" id="RHEA:28967"/>
        <dbReference type="ChEBI" id="CHEBI:29101"/>
        <dbReference type="ChEBI" id="CHEBI:60039"/>
    </reaction>
</comment>
<keyword evidence="6" id="KW-0769">Symport</keyword>
<evidence type="ECO:0000256" key="1">
    <source>
        <dbReference type="ARBA" id="ARBA00004651"/>
    </source>
</evidence>
<evidence type="ECO:0000256" key="14">
    <source>
        <dbReference type="SAM" id="Phobius"/>
    </source>
</evidence>
<dbReference type="Proteomes" id="UP000648239">
    <property type="component" value="Unassembled WGS sequence"/>
</dbReference>
<evidence type="ECO:0000313" key="15">
    <source>
        <dbReference type="EMBL" id="MBD3868527.1"/>
    </source>
</evidence>
<keyword evidence="5 14" id="KW-0812">Transmembrane</keyword>
<feature type="transmembrane region" description="Helical" evidence="14">
    <location>
        <begin position="191"/>
        <end position="213"/>
    </location>
</feature>
<dbReference type="EMBL" id="JACXWD010000034">
    <property type="protein sequence ID" value="MBD3868527.1"/>
    <property type="molecule type" value="Genomic_DNA"/>
</dbReference>
<keyword evidence="8" id="KW-0915">Sodium</keyword>
<feature type="transmembrane region" description="Helical" evidence="14">
    <location>
        <begin position="37"/>
        <end position="57"/>
    </location>
</feature>
<evidence type="ECO:0000256" key="10">
    <source>
        <dbReference type="ARBA" id="ARBA00023136"/>
    </source>
</evidence>
<evidence type="ECO:0008006" key="17">
    <source>
        <dbReference type="Google" id="ProtNLM"/>
    </source>
</evidence>
<dbReference type="PANTHER" id="PTHR48086">
    <property type="entry name" value="SODIUM/PROLINE SYMPORTER-RELATED"/>
    <property type="match status" value="1"/>
</dbReference>
<proteinExistence type="inferred from homology"/>
<feature type="transmembrane region" description="Helical" evidence="14">
    <location>
        <begin position="119"/>
        <end position="140"/>
    </location>
</feature>
<feature type="transmembrane region" description="Helical" evidence="14">
    <location>
        <begin position="370"/>
        <end position="388"/>
    </location>
</feature>
<evidence type="ECO:0000256" key="9">
    <source>
        <dbReference type="ARBA" id="ARBA00023065"/>
    </source>
</evidence>
<accession>A0A8J6XTN4</accession>
<keyword evidence="4" id="KW-1003">Cell membrane</keyword>
<comment type="similarity">
    <text evidence="2 13">Belongs to the sodium:solute symporter (SSF) (TC 2.A.21) family.</text>
</comment>
<reference evidence="15 16" key="1">
    <citation type="submission" date="2020-08" db="EMBL/GenBank/DDBJ databases">
        <title>Acidobacteriota in marine sediments use diverse sulfur dissimilation pathways.</title>
        <authorList>
            <person name="Wasmund K."/>
        </authorList>
    </citation>
    <scope>NUCLEOTIDE SEQUENCE [LARGE SCALE GENOMIC DNA]</scope>
    <source>
        <strain evidence="15">MAG AM4</strain>
    </source>
</reference>
<feature type="transmembrane region" description="Helical" evidence="14">
    <location>
        <begin position="69"/>
        <end position="89"/>
    </location>
</feature>
<keyword evidence="10 14" id="KW-0472">Membrane</keyword>
<evidence type="ECO:0000256" key="8">
    <source>
        <dbReference type="ARBA" id="ARBA00023053"/>
    </source>
</evidence>
<evidence type="ECO:0000256" key="3">
    <source>
        <dbReference type="ARBA" id="ARBA00022448"/>
    </source>
</evidence>
<dbReference type="PROSITE" id="PS50283">
    <property type="entry name" value="NA_SOLUT_SYMP_3"/>
    <property type="match status" value="1"/>
</dbReference>
<evidence type="ECO:0000256" key="11">
    <source>
        <dbReference type="ARBA" id="ARBA00023201"/>
    </source>
</evidence>
<feature type="transmembrane region" description="Helical" evidence="14">
    <location>
        <begin position="233"/>
        <end position="252"/>
    </location>
</feature>
<feature type="transmembrane region" description="Helical" evidence="14">
    <location>
        <begin position="160"/>
        <end position="184"/>
    </location>
</feature>
<feature type="transmembrane region" description="Helical" evidence="14">
    <location>
        <begin position="425"/>
        <end position="443"/>
    </location>
</feature>
<dbReference type="PANTHER" id="PTHR48086:SF3">
    <property type="entry name" value="SODIUM_PROLINE SYMPORTER"/>
    <property type="match status" value="1"/>
</dbReference>
<comment type="subcellular location">
    <subcellularLocation>
        <location evidence="1">Cell membrane</location>
        <topology evidence="1">Multi-pass membrane protein</topology>
    </subcellularLocation>
</comment>
<dbReference type="InterPro" id="IPR001734">
    <property type="entry name" value="Na/solute_symporter"/>
</dbReference>
<keyword evidence="7 14" id="KW-1133">Transmembrane helix</keyword>
<protein>
    <recommendedName>
        <fullName evidence="17">Sodium/proline symporter</fullName>
    </recommendedName>
</protein>
<dbReference type="Pfam" id="PF00474">
    <property type="entry name" value="SSF"/>
    <property type="match status" value="1"/>
</dbReference>
<dbReference type="GO" id="GO:0005886">
    <property type="term" value="C:plasma membrane"/>
    <property type="evidence" value="ECO:0007669"/>
    <property type="project" value="UniProtKB-SubCell"/>
</dbReference>